<dbReference type="Gene3D" id="2.70.20.10">
    <property type="entry name" value="Topoisomerase I, domain 3"/>
    <property type="match status" value="1"/>
</dbReference>
<dbReference type="Pfam" id="PF01396">
    <property type="entry name" value="Zn_ribbon_Top1"/>
    <property type="match status" value="4"/>
</dbReference>
<dbReference type="InterPro" id="IPR005733">
    <property type="entry name" value="TopoI_bac-type"/>
</dbReference>
<keyword evidence="7 10" id="KW-0799">Topoisomerase</keyword>
<evidence type="ECO:0000259" key="12">
    <source>
        <dbReference type="PROSITE" id="PS50880"/>
    </source>
</evidence>
<gene>
    <name evidence="10" type="primary">topA</name>
    <name evidence="14" type="ordered locus">A2cp1_2885</name>
</gene>
<dbReference type="GO" id="GO:0005694">
    <property type="term" value="C:chromosome"/>
    <property type="evidence" value="ECO:0007669"/>
    <property type="project" value="InterPro"/>
</dbReference>
<evidence type="ECO:0000313" key="14">
    <source>
        <dbReference type="EMBL" id="ACL66222.1"/>
    </source>
</evidence>
<dbReference type="RefSeq" id="WP_012633970.1">
    <property type="nucleotide sequence ID" value="NC_011891.1"/>
</dbReference>
<feature type="domain" description="Topo IA-type catalytic" evidence="13">
    <location>
        <begin position="175"/>
        <end position="628"/>
    </location>
</feature>
<dbReference type="KEGG" id="acp:A2cp1_2885"/>
<evidence type="ECO:0000256" key="11">
    <source>
        <dbReference type="SAM" id="MobiDB-lite"/>
    </source>
</evidence>
<dbReference type="InterPro" id="IPR013825">
    <property type="entry name" value="Topo_IA_cen_sub2"/>
</dbReference>
<dbReference type="CDD" id="cd03363">
    <property type="entry name" value="TOPRIM_TopoIA_TopoI"/>
    <property type="match status" value="1"/>
</dbReference>
<dbReference type="PROSITE" id="PS52039">
    <property type="entry name" value="TOPO_IA_2"/>
    <property type="match status" value="1"/>
</dbReference>
<dbReference type="InterPro" id="IPR003601">
    <property type="entry name" value="Topo_IA_2"/>
</dbReference>
<feature type="active site" description="O-(5'-phospho-DNA)-tyrosine intermediate" evidence="10">
    <location>
        <position position="345"/>
    </location>
</feature>
<feature type="site" description="Interaction with DNA" evidence="10">
    <location>
        <position position="185"/>
    </location>
</feature>
<dbReference type="Gene3D" id="1.10.290.10">
    <property type="entry name" value="Topoisomerase I, domain 4"/>
    <property type="match status" value="1"/>
</dbReference>
<feature type="site" description="Interaction with DNA" evidence="10">
    <location>
        <position position="201"/>
    </location>
</feature>
<dbReference type="GO" id="GO:0003917">
    <property type="term" value="F:DNA topoisomerase type I (single strand cut, ATP-independent) activity"/>
    <property type="evidence" value="ECO:0007669"/>
    <property type="project" value="UniProtKB-UniRule"/>
</dbReference>
<evidence type="ECO:0000256" key="1">
    <source>
        <dbReference type="ARBA" id="ARBA00000213"/>
    </source>
</evidence>
<dbReference type="CDD" id="cd00186">
    <property type="entry name" value="TOP1Ac"/>
    <property type="match status" value="1"/>
</dbReference>
<keyword evidence="9 10" id="KW-0413">Isomerase</keyword>
<comment type="subunit">
    <text evidence="10">Monomer.</text>
</comment>
<dbReference type="EC" id="5.6.2.1" evidence="10"/>
<dbReference type="Gene3D" id="3.30.65.10">
    <property type="entry name" value="Bacterial Topoisomerase I, domain 1"/>
    <property type="match status" value="3"/>
</dbReference>
<dbReference type="Proteomes" id="UP000007089">
    <property type="component" value="Chromosome"/>
</dbReference>
<dbReference type="PROSITE" id="PS50880">
    <property type="entry name" value="TOPRIM"/>
    <property type="match status" value="1"/>
</dbReference>
<dbReference type="InterPro" id="IPR028612">
    <property type="entry name" value="Topoisom_1_IA"/>
</dbReference>
<comment type="function">
    <text evidence="10">Releases the supercoiling and torsional tension of DNA, which is introduced during the DNA replication and transcription, by transiently cleaving and rejoining one strand of the DNA duplex. Introduces a single-strand break via transesterification at a target site in duplex DNA. The scissile phosphodiester is attacked by the catalytic tyrosine of the enzyme, resulting in the formation of a DNA-(5'-phosphotyrosyl)-enzyme intermediate and the expulsion of a 3'-OH DNA strand. The free DNA strand then undergoes passage around the unbroken strand, thus removing DNA supercoils. Finally, in the religation step, the DNA 3'-OH attacks the covalent intermediate to expel the active-site tyrosine and restore the DNA phosphodiester backbone.</text>
</comment>
<evidence type="ECO:0000256" key="8">
    <source>
        <dbReference type="ARBA" id="ARBA00023125"/>
    </source>
</evidence>
<organism evidence="14 15">
    <name type="scientific">Anaeromyxobacter dehalogenans (strain ATCC BAA-258 / DSM 21875 / 2CP-1)</name>
    <dbReference type="NCBI Taxonomy" id="455488"/>
    <lineage>
        <taxon>Bacteria</taxon>
        <taxon>Pseudomonadati</taxon>
        <taxon>Myxococcota</taxon>
        <taxon>Myxococcia</taxon>
        <taxon>Myxococcales</taxon>
        <taxon>Cystobacterineae</taxon>
        <taxon>Anaeromyxobacteraceae</taxon>
        <taxon>Anaeromyxobacter</taxon>
    </lineage>
</organism>
<reference evidence="14" key="1">
    <citation type="submission" date="2009-01" db="EMBL/GenBank/DDBJ databases">
        <title>Complete sequence of Anaeromyxobacter dehalogenans 2CP-1.</title>
        <authorList>
            <consortium name="US DOE Joint Genome Institute"/>
            <person name="Lucas S."/>
            <person name="Copeland A."/>
            <person name="Lapidus A."/>
            <person name="Glavina del Rio T."/>
            <person name="Dalin E."/>
            <person name="Tice H."/>
            <person name="Bruce D."/>
            <person name="Goodwin L."/>
            <person name="Pitluck S."/>
            <person name="Saunders E."/>
            <person name="Brettin T."/>
            <person name="Detter J.C."/>
            <person name="Han C."/>
            <person name="Larimer F."/>
            <person name="Land M."/>
            <person name="Hauser L."/>
            <person name="Kyrpides N."/>
            <person name="Ovchinnikova G."/>
            <person name="Beliaev A.S."/>
            <person name="Richardson P."/>
        </authorList>
    </citation>
    <scope>NUCLEOTIDE SEQUENCE</scope>
    <source>
        <strain evidence="14">2CP-1</strain>
    </source>
</reference>
<feature type="site" description="Interaction with DNA" evidence="10">
    <location>
        <position position="77"/>
    </location>
</feature>
<dbReference type="GO" id="GO:0006265">
    <property type="term" value="P:DNA topological change"/>
    <property type="evidence" value="ECO:0007669"/>
    <property type="project" value="UniProtKB-UniRule"/>
</dbReference>
<evidence type="ECO:0000256" key="4">
    <source>
        <dbReference type="ARBA" id="ARBA00022771"/>
    </source>
</evidence>
<dbReference type="SMART" id="SM00436">
    <property type="entry name" value="TOP1Bc"/>
    <property type="match status" value="1"/>
</dbReference>
<feature type="site" description="Interaction with DNA" evidence="10">
    <location>
        <position position="194"/>
    </location>
</feature>
<dbReference type="InterPro" id="IPR013826">
    <property type="entry name" value="Topo_IA_cen_sub3"/>
</dbReference>
<dbReference type="InterPro" id="IPR000380">
    <property type="entry name" value="Topo_IA"/>
</dbReference>
<feature type="site" description="Interaction with DNA" evidence="10">
    <location>
        <position position="186"/>
    </location>
</feature>
<dbReference type="GO" id="GO:0008270">
    <property type="term" value="F:zinc ion binding"/>
    <property type="evidence" value="ECO:0007669"/>
    <property type="project" value="UniProtKB-KW"/>
</dbReference>
<dbReference type="SUPFAM" id="SSF56712">
    <property type="entry name" value="Prokaryotic type I DNA topoisomerase"/>
    <property type="match status" value="1"/>
</dbReference>
<feature type="region of interest" description="Interaction with DNA" evidence="10">
    <location>
        <begin position="209"/>
        <end position="214"/>
    </location>
</feature>
<dbReference type="HOGENOM" id="CLU_002929_4_3_7"/>
<protein>
    <recommendedName>
        <fullName evidence="10">DNA topoisomerase 1</fullName>
        <ecNumber evidence="10">5.6.2.1</ecNumber>
    </recommendedName>
    <alternativeName>
        <fullName evidence="10">DNA topoisomerase I</fullName>
    </alternativeName>
</protein>
<evidence type="ECO:0000256" key="5">
    <source>
        <dbReference type="ARBA" id="ARBA00022833"/>
    </source>
</evidence>
<dbReference type="EMBL" id="CP001359">
    <property type="protein sequence ID" value="ACL66222.1"/>
    <property type="molecule type" value="Genomic_DNA"/>
</dbReference>
<dbReference type="Pfam" id="PF01131">
    <property type="entry name" value="Topoisom_bac"/>
    <property type="match status" value="1"/>
</dbReference>
<comment type="caution">
    <text evidence="10">Lacks conserved residue(s) required for the propagation of feature annotation.</text>
</comment>
<dbReference type="SMART" id="SM00493">
    <property type="entry name" value="TOPRIM"/>
    <property type="match status" value="1"/>
</dbReference>
<dbReference type="HAMAP" id="MF_00952">
    <property type="entry name" value="Topoisom_1_prok"/>
    <property type="match status" value="1"/>
</dbReference>
<dbReference type="InterPro" id="IPR006171">
    <property type="entry name" value="TOPRIM_dom"/>
</dbReference>
<comment type="similarity">
    <text evidence="2 10">Belongs to the type IA topoisomerase family.</text>
</comment>
<keyword evidence="5" id="KW-0862">Zinc</keyword>
<keyword evidence="4" id="KW-0863">Zinc-finger</keyword>
<dbReference type="Gene3D" id="3.40.50.140">
    <property type="match status" value="1"/>
</dbReference>
<evidence type="ECO:0000256" key="6">
    <source>
        <dbReference type="ARBA" id="ARBA00022842"/>
    </source>
</evidence>
<name>B8JES6_ANAD2</name>
<feature type="region of interest" description="Disordered" evidence="11">
    <location>
        <begin position="812"/>
        <end position="831"/>
    </location>
</feature>
<feature type="region of interest" description="Disordered" evidence="11">
    <location>
        <begin position="477"/>
        <end position="500"/>
    </location>
</feature>
<dbReference type="PROSITE" id="PS00396">
    <property type="entry name" value="TOPO_IA_1"/>
    <property type="match status" value="1"/>
</dbReference>
<dbReference type="NCBIfam" id="TIGR01051">
    <property type="entry name" value="topA_bact"/>
    <property type="match status" value="1"/>
</dbReference>
<dbReference type="InterPro" id="IPR003602">
    <property type="entry name" value="Topo_IA_DNA-bd_dom"/>
</dbReference>
<keyword evidence="8 10" id="KW-0238">DNA-binding</keyword>
<dbReference type="PANTHER" id="PTHR42785:SF1">
    <property type="entry name" value="DNA TOPOISOMERASE"/>
    <property type="match status" value="1"/>
</dbReference>
<feature type="site" description="Interaction with DNA" evidence="10">
    <location>
        <position position="347"/>
    </location>
</feature>
<feature type="domain" description="Toprim" evidence="12">
    <location>
        <begin position="47"/>
        <end position="159"/>
    </location>
</feature>
<dbReference type="InterPro" id="IPR013498">
    <property type="entry name" value="Topo_IA_Znf"/>
</dbReference>
<dbReference type="AlphaFoldDB" id="B8JES6"/>
<evidence type="ECO:0000256" key="10">
    <source>
        <dbReference type="HAMAP-Rule" id="MF_00952"/>
    </source>
</evidence>
<dbReference type="PANTHER" id="PTHR42785">
    <property type="entry name" value="DNA TOPOISOMERASE, TYPE IA, CORE"/>
    <property type="match status" value="1"/>
</dbReference>
<proteinExistence type="inferred from homology"/>
<dbReference type="InterPro" id="IPR023406">
    <property type="entry name" value="Topo_IA_AS"/>
</dbReference>
<evidence type="ECO:0000259" key="13">
    <source>
        <dbReference type="PROSITE" id="PS52039"/>
    </source>
</evidence>
<dbReference type="InterPro" id="IPR034149">
    <property type="entry name" value="TOPRIM_TopoI"/>
</dbReference>
<accession>B8JES6</accession>
<dbReference type="InterPro" id="IPR023405">
    <property type="entry name" value="Topo_IA_core_domain"/>
</dbReference>
<dbReference type="InterPro" id="IPR013497">
    <property type="entry name" value="Topo_IA_cen"/>
</dbReference>
<evidence type="ECO:0000256" key="7">
    <source>
        <dbReference type="ARBA" id="ARBA00023029"/>
    </source>
</evidence>
<dbReference type="PRINTS" id="PR00417">
    <property type="entry name" value="PRTPISMRASEI"/>
</dbReference>
<keyword evidence="15" id="KW-1185">Reference proteome</keyword>
<keyword evidence="3" id="KW-0479">Metal-binding</keyword>
<dbReference type="Gene3D" id="1.10.460.10">
    <property type="entry name" value="Topoisomerase I, domain 2"/>
    <property type="match status" value="1"/>
</dbReference>
<dbReference type="Pfam" id="PF01751">
    <property type="entry name" value="Toprim"/>
    <property type="match status" value="1"/>
</dbReference>
<dbReference type="InterPro" id="IPR013824">
    <property type="entry name" value="Topo_IA_cen_sub1"/>
</dbReference>
<keyword evidence="6" id="KW-0460">Magnesium</keyword>
<evidence type="ECO:0000313" key="15">
    <source>
        <dbReference type="Proteomes" id="UP000007089"/>
    </source>
</evidence>
<evidence type="ECO:0000256" key="9">
    <source>
        <dbReference type="ARBA" id="ARBA00023235"/>
    </source>
</evidence>
<feature type="region of interest" description="Disordered" evidence="11">
    <location>
        <begin position="1"/>
        <end position="48"/>
    </location>
</feature>
<evidence type="ECO:0000256" key="2">
    <source>
        <dbReference type="ARBA" id="ARBA00009446"/>
    </source>
</evidence>
<dbReference type="GO" id="GO:0003677">
    <property type="term" value="F:DNA binding"/>
    <property type="evidence" value="ECO:0007669"/>
    <property type="project" value="UniProtKB-KW"/>
</dbReference>
<dbReference type="SUPFAM" id="SSF57783">
    <property type="entry name" value="Zinc beta-ribbon"/>
    <property type="match status" value="2"/>
</dbReference>
<dbReference type="SMART" id="SM00437">
    <property type="entry name" value="TOP1Ac"/>
    <property type="match status" value="1"/>
</dbReference>
<evidence type="ECO:0000256" key="3">
    <source>
        <dbReference type="ARBA" id="ARBA00022723"/>
    </source>
</evidence>
<sequence length="831" mass="92568">MAREPKTGAVAVKKKKAAAAPKEATAVAEAEAPKTPRRPARKTSTGTSLVVVESPAKAKTIKKYLGRSFDVKASVGHVKDLPKSKIGVDVEKGFLPEYDVIKGKAKVLSEIKRAARTADHVFLATDPDREGEAIAWHISEELGAEGGDARVRRVLFNEITKTAIQKAIEKPLDLDRKKFDSQQARRILDRLVGYQISPILWKKVRRGLSAGRVQSVAVRLVVEREREIEAFVPVEYWSLDADLAARVPPDFRAKIFKVDGQKADLKQGEETQALVKDLEGARYLVASVDRKERKRNPPPPFTTAKLQQEAANRLGFSPKKTMTLAQKLYEGVELGDEGAIGLITYMRTDSVRLATEAVDAVRAHIQQAYGTDHLPEQANVYKTKAKAAQEAHEAVRPTSMDWTPDRVAPFFDQMGERDMYRLYELIWNRFVACQMVPAIYDQTSADIAAGRAVFRATGSILKFPGYLAVYGAKPPEEEAGAEEEKTNGDAAEPVARAEDRQLPPLEAGMELRLLKLLPEQHFTQPPPRFNESSLVKEMEERGIGRPSTYAAILDTIQEKGYVEKLEKQFKPTHLGVLVTDELVRAFPREMDIAFTAGMEEKLDGIEEGAAGWQQVLEEFYSKFKEDLAKADEAMRNVKAQAIETDITCEKCGQHKMVIKWGRNGEFLACPGYPECRNTMNFRREDGNIVPEKEEDVPVEDKCPECGADMVMKRGRFGRFLACTRYPDCKGTKPVSIGVTCPKGCGGYISEKRSRRGKTFYGCSSYPKCDFVAWDRPRNETCPQCGSAYLLDKYSKKTGPFVACPNKECGYRREAEPREGGAEAARAEPVKA</sequence>
<feature type="site" description="Interaction with DNA" evidence="10">
    <location>
        <position position="189"/>
    </location>
</feature>
<comment type="catalytic activity">
    <reaction evidence="1 10">
        <text>ATP-independent breakage of single-stranded DNA, followed by passage and rejoining.</text>
        <dbReference type="EC" id="5.6.2.1"/>
    </reaction>
</comment>
<feature type="compositionally biased region" description="Low complexity" evidence="11">
    <location>
        <begin position="18"/>
        <end position="30"/>
    </location>
</feature>